<evidence type="ECO:0000313" key="2">
    <source>
        <dbReference type="Proteomes" id="UP000294814"/>
    </source>
</evidence>
<dbReference type="PROSITE" id="PS51257">
    <property type="entry name" value="PROKAR_LIPOPROTEIN"/>
    <property type="match status" value="1"/>
</dbReference>
<dbReference type="Pfam" id="PF13450">
    <property type="entry name" value="NAD_binding_8"/>
    <property type="match status" value="1"/>
</dbReference>
<dbReference type="AlphaFoldDB" id="A0A4R5F9Y5"/>
<dbReference type="SUPFAM" id="SSF51905">
    <property type="entry name" value="FAD/NAD(P)-binding domain"/>
    <property type="match status" value="1"/>
</dbReference>
<gene>
    <name evidence="1" type="ORF">E0I26_06025</name>
</gene>
<dbReference type="Proteomes" id="UP000294814">
    <property type="component" value="Unassembled WGS sequence"/>
</dbReference>
<reference evidence="1 2" key="1">
    <citation type="submission" date="2019-03" db="EMBL/GenBank/DDBJ databases">
        <title>Novel species of Flavobacterium.</title>
        <authorList>
            <person name="Liu Q."/>
            <person name="Xin Y.-H."/>
        </authorList>
    </citation>
    <scope>NUCLEOTIDE SEQUENCE [LARGE SCALE GENOMIC DNA]</scope>
    <source>
        <strain evidence="1 2">LB3P52</strain>
    </source>
</reference>
<protein>
    <submittedName>
        <fullName evidence="1">NAD(P)/FAD-dependent oxidoreductase</fullName>
    </submittedName>
</protein>
<sequence length="541" mass="61259">MKSGENYSYSRRFFLKGIAASLLVIPFLQSCQEKVITLLIRLSGTNHILGHRLRVKNFPKPSGQIHISYLIVGGGISGLSAARQFSKKGIDDFLLIELENHLGGNSSNGENKYSKFPLGAHYLPLPNKQDAALLQFLEEEQIIIGYDSEGFPKFDEEQLTFAPNERLFYKNNWQEGLIPKIGNSLEEDIQFKKFFLKMDAFRAGKGVDGKYFFNIPLSLSSSDATIRGFDTITMQQWCEEEGFDSKPLFDYIDYCCRDDFGLGISYVSAWAGIHYFAARKQDSTQGNKDNVLTWPEGNARLAHHLQKYAENKTLKNHLVYDVKSIDGKVVATVFDAEKKLTIEIIADKVIMATPQFVNQYIIKNRKMLAQNFHYAPWLLATLVVSDLADNGSYPLCWDNVVYGAKGLGYIYDQHQSLQQVQSKKVITYYYSFSSSDVKKSRRDLYHKKSAHWKQLVFDDLKIAHPNIESITEEINIRLLGHGMISPVPGFIFGAAKKEASQNIDNKIFFAHSDLSGISIFEEAFHQGINIVNQIIDGSTLD</sequence>
<proteinExistence type="predicted"/>
<dbReference type="EMBL" id="SMLG01000003">
    <property type="protein sequence ID" value="TDE45506.1"/>
    <property type="molecule type" value="Genomic_DNA"/>
</dbReference>
<dbReference type="RefSeq" id="WP_131915594.1">
    <property type="nucleotide sequence ID" value="NZ_SMLG01000003.1"/>
</dbReference>
<organism evidence="1 2">
    <name type="scientific">Flavobacterium rhamnosiphilum</name>
    <dbReference type="NCBI Taxonomy" id="2541724"/>
    <lineage>
        <taxon>Bacteria</taxon>
        <taxon>Pseudomonadati</taxon>
        <taxon>Bacteroidota</taxon>
        <taxon>Flavobacteriia</taxon>
        <taxon>Flavobacteriales</taxon>
        <taxon>Flavobacteriaceae</taxon>
        <taxon>Flavobacterium</taxon>
    </lineage>
</organism>
<accession>A0A4R5F9Y5</accession>
<keyword evidence="2" id="KW-1185">Reference proteome</keyword>
<dbReference type="OrthoDB" id="127573at2"/>
<dbReference type="InterPro" id="IPR036188">
    <property type="entry name" value="FAD/NAD-bd_sf"/>
</dbReference>
<dbReference type="Gene3D" id="3.50.50.60">
    <property type="entry name" value="FAD/NAD(P)-binding domain"/>
    <property type="match status" value="1"/>
</dbReference>
<evidence type="ECO:0000313" key="1">
    <source>
        <dbReference type="EMBL" id="TDE45506.1"/>
    </source>
</evidence>
<name>A0A4R5F9Y5_9FLAO</name>
<comment type="caution">
    <text evidence="1">The sequence shown here is derived from an EMBL/GenBank/DDBJ whole genome shotgun (WGS) entry which is preliminary data.</text>
</comment>